<protein>
    <submittedName>
        <fullName evidence="1">Uncharacterized protein</fullName>
    </submittedName>
</protein>
<dbReference type="Proteomes" id="UP000617402">
    <property type="component" value="Unassembled WGS sequence"/>
</dbReference>
<reference evidence="1 2" key="1">
    <citation type="submission" date="2020-07" db="EMBL/GenBank/DDBJ databases">
        <title>Draft whole-genome sequence of Heliobacterium chlorum DSM 3682, type strain.</title>
        <authorList>
            <person name="Kyndt J.A."/>
            <person name="Meyer T.E."/>
            <person name="Imhoff J.F."/>
        </authorList>
    </citation>
    <scope>NUCLEOTIDE SEQUENCE [LARGE SCALE GENOMIC DNA]</scope>
    <source>
        <strain evidence="1 2">DSM 3682</strain>
    </source>
</reference>
<gene>
    <name evidence="1" type="ORF">H1S01_03175</name>
</gene>
<sequence>MSEQQIPAITAHIDGNQFERIVVHVEDCPIGRASKHNNEHAICYYRSAVSGTHVPRCPGYVGVKHDRETGKDVVLCTC</sequence>
<evidence type="ECO:0000313" key="1">
    <source>
        <dbReference type="EMBL" id="MBC9783513.1"/>
    </source>
</evidence>
<keyword evidence="2" id="KW-1185">Reference proteome</keyword>
<name>A0ABR7SYA4_HELCL</name>
<proteinExistence type="predicted"/>
<accession>A0ABR7SYA4</accession>
<dbReference type="RefSeq" id="WP_188038672.1">
    <property type="nucleotide sequence ID" value="NZ_JACVHF010000002.1"/>
</dbReference>
<evidence type="ECO:0000313" key="2">
    <source>
        <dbReference type="Proteomes" id="UP000617402"/>
    </source>
</evidence>
<comment type="caution">
    <text evidence="1">The sequence shown here is derived from an EMBL/GenBank/DDBJ whole genome shotgun (WGS) entry which is preliminary data.</text>
</comment>
<organism evidence="1 2">
    <name type="scientific">Heliobacterium chlorum</name>
    <dbReference type="NCBI Taxonomy" id="2698"/>
    <lineage>
        <taxon>Bacteria</taxon>
        <taxon>Bacillati</taxon>
        <taxon>Bacillota</taxon>
        <taxon>Clostridia</taxon>
        <taxon>Eubacteriales</taxon>
        <taxon>Heliobacteriaceae</taxon>
        <taxon>Heliobacterium</taxon>
    </lineage>
</organism>
<dbReference type="EMBL" id="JACVHF010000002">
    <property type="protein sequence ID" value="MBC9783513.1"/>
    <property type="molecule type" value="Genomic_DNA"/>
</dbReference>